<keyword evidence="5" id="KW-1185">Reference proteome</keyword>
<keyword evidence="2" id="KW-0732">Signal</keyword>
<sequence>MTRTRRALLCAATLITATLQTTATAAAADTRPAAAVRGHGEHACTSTPQPLRGQARRVLETVRQAQRDLDLKSVEFKVTVDGKELITDALGESMTDVPAEPDMQFRAGSVGIAYMGTVLLQLVQEGRVGLDDKISRWLPDAPHADEITLRMLGSSTSGLHDYVTDPVFLAELEAHPFKQWTPEEVVGISASHPLWYRPGTNWSYSHANFQLLGAALEKITGTRLDRLLQERVMDPLGLRHTSNSFTPEIPDPVLHAFTSERGLYEESTFWNPSWTTAPGAVITMDVCDLARSAQAIGDGELLSRRSFKVQLDPGTVGLGTPTATCPADVCLHNTEAKHFGLGIIVSNSWVVQNPSFSGYAAIQAYLPQQKLAIAVSSTKNPGTPEERNTAETVAQRISTVLAPDNPLTD</sequence>
<dbReference type="InterPro" id="IPR001466">
    <property type="entry name" value="Beta-lactam-related"/>
</dbReference>
<dbReference type="EMBL" id="JBHTAJ010000066">
    <property type="protein sequence ID" value="MFC7183369.1"/>
    <property type="molecule type" value="Genomic_DNA"/>
</dbReference>
<dbReference type="Pfam" id="PF00144">
    <property type="entry name" value="Beta-lactamase"/>
    <property type="match status" value="1"/>
</dbReference>
<comment type="caution">
    <text evidence="4">The sequence shown here is derived from an EMBL/GenBank/DDBJ whole genome shotgun (WGS) entry which is preliminary data.</text>
</comment>
<dbReference type="PANTHER" id="PTHR46825">
    <property type="entry name" value="D-ALANYL-D-ALANINE-CARBOXYPEPTIDASE/ENDOPEPTIDASE AMPH"/>
    <property type="match status" value="1"/>
</dbReference>
<protein>
    <submittedName>
        <fullName evidence="4">Serine hydrolase domain-containing protein</fullName>
        <ecNumber evidence="4">3.-.-.-</ecNumber>
    </submittedName>
</protein>
<evidence type="ECO:0000313" key="4">
    <source>
        <dbReference type="EMBL" id="MFC7183369.1"/>
    </source>
</evidence>
<dbReference type="InterPro" id="IPR006311">
    <property type="entry name" value="TAT_signal"/>
</dbReference>
<feature type="chain" id="PRO_5047382956" evidence="2">
    <location>
        <begin position="26"/>
        <end position="409"/>
    </location>
</feature>
<gene>
    <name evidence="4" type="ORF">ACFQMG_27865</name>
</gene>
<dbReference type="Proteomes" id="UP001596435">
    <property type="component" value="Unassembled WGS sequence"/>
</dbReference>
<evidence type="ECO:0000256" key="1">
    <source>
        <dbReference type="SAM" id="MobiDB-lite"/>
    </source>
</evidence>
<proteinExistence type="predicted"/>
<keyword evidence="4" id="KW-0378">Hydrolase</keyword>
<dbReference type="PANTHER" id="PTHR46825:SF7">
    <property type="entry name" value="D-ALANYL-D-ALANINE CARBOXYPEPTIDASE"/>
    <property type="match status" value="1"/>
</dbReference>
<feature type="signal peptide" evidence="2">
    <location>
        <begin position="1"/>
        <end position="25"/>
    </location>
</feature>
<name>A0ABW2G1P8_9ACTN</name>
<feature type="region of interest" description="Disordered" evidence="1">
    <location>
        <begin position="30"/>
        <end position="52"/>
    </location>
</feature>
<dbReference type="Gene3D" id="3.40.710.10">
    <property type="entry name" value="DD-peptidase/beta-lactamase superfamily"/>
    <property type="match status" value="1"/>
</dbReference>
<dbReference type="InterPro" id="IPR012338">
    <property type="entry name" value="Beta-lactam/transpept-like"/>
</dbReference>
<dbReference type="SUPFAM" id="SSF56601">
    <property type="entry name" value="beta-lactamase/transpeptidase-like"/>
    <property type="match status" value="1"/>
</dbReference>
<evidence type="ECO:0000313" key="5">
    <source>
        <dbReference type="Proteomes" id="UP001596435"/>
    </source>
</evidence>
<dbReference type="EC" id="3.-.-.-" evidence="4"/>
<accession>A0ABW2G1P8</accession>
<dbReference type="InterPro" id="IPR050491">
    <property type="entry name" value="AmpC-like"/>
</dbReference>
<feature type="domain" description="Beta-lactamase-related" evidence="3">
    <location>
        <begin position="61"/>
        <end position="394"/>
    </location>
</feature>
<organism evidence="4 5">
    <name type="scientific">Kitasatospora paranensis</name>
    <dbReference type="NCBI Taxonomy" id="258053"/>
    <lineage>
        <taxon>Bacteria</taxon>
        <taxon>Bacillati</taxon>
        <taxon>Actinomycetota</taxon>
        <taxon>Actinomycetes</taxon>
        <taxon>Kitasatosporales</taxon>
        <taxon>Streptomycetaceae</taxon>
        <taxon>Kitasatospora</taxon>
    </lineage>
</organism>
<dbReference type="RefSeq" id="WP_380232322.1">
    <property type="nucleotide sequence ID" value="NZ_JBHSVH010000002.1"/>
</dbReference>
<dbReference type="GO" id="GO:0016787">
    <property type="term" value="F:hydrolase activity"/>
    <property type="evidence" value="ECO:0007669"/>
    <property type="project" value="UniProtKB-KW"/>
</dbReference>
<evidence type="ECO:0000259" key="3">
    <source>
        <dbReference type="Pfam" id="PF00144"/>
    </source>
</evidence>
<evidence type="ECO:0000256" key="2">
    <source>
        <dbReference type="SAM" id="SignalP"/>
    </source>
</evidence>
<reference evidence="5" key="1">
    <citation type="journal article" date="2019" name="Int. J. Syst. Evol. Microbiol.">
        <title>The Global Catalogue of Microorganisms (GCM) 10K type strain sequencing project: providing services to taxonomists for standard genome sequencing and annotation.</title>
        <authorList>
            <consortium name="The Broad Institute Genomics Platform"/>
            <consortium name="The Broad Institute Genome Sequencing Center for Infectious Disease"/>
            <person name="Wu L."/>
            <person name="Ma J."/>
        </authorList>
    </citation>
    <scope>NUCLEOTIDE SEQUENCE [LARGE SCALE GENOMIC DNA]</scope>
    <source>
        <strain evidence="5">CGMCC 1.12859</strain>
    </source>
</reference>
<dbReference type="PROSITE" id="PS51318">
    <property type="entry name" value="TAT"/>
    <property type="match status" value="1"/>
</dbReference>